<gene>
    <name evidence="2" type="ORF">ACFFVD_12505</name>
</gene>
<evidence type="ECO:0000259" key="1">
    <source>
        <dbReference type="Pfam" id="PF07929"/>
    </source>
</evidence>
<dbReference type="EMBL" id="JBHMDY010000006">
    <property type="protein sequence ID" value="MFB9260626.1"/>
    <property type="molecule type" value="Genomic_DNA"/>
</dbReference>
<dbReference type="InterPro" id="IPR012912">
    <property type="entry name" value="Plasmid_pRiA4b_Orf3-like"/>
</dbReference>
<dbReference type="PANTHER" id="PTHR41878:SF1">
    <property type="entry name" value="TNPR PROTEIN"/>
    <property type="match status" value="1"/>
</dbReference>
<proteinExistence type="predicted"/>
<name>A0ABV5JSA2_9ACTN</name>
<organism evidence="2 3">
    <name type="scientific">Dietzia aerolata</name>
    <dbReference type="NCBI Taxonomy" id="595984"/>
    <lineage>
        <taxon>Bacteria</taxon>
        <taxon>Bacillati</taxon>
        <taxon>Actinomycetota</taxon>
        <taxon>Actinomycetes</taxon>
        <taxon>Mycobacteriales</taxon>
        <taxon>Dietziaceae</taxon>
        <taxon>Dietzia</taxon>
    </lineage>
</organism>
<dbReference type="Pfam" id="PF07929">
    <property type="entry name" value="PRiA4_ORF3"/>
    <property type="match status" value="1"/>
</dbReference>
<protein>
    <submittedName>
        <fullName evidence="2">Plasmid pRiA4b ORF-3 family protein</fullName>
    </submittedName>
</protein>
<dbReference type="SUPFAM" id="SSF159941">
    <property type="entry name" value="MM3350-like"/>
    <property type="match status" value="1"/>
</dbReference>
<accession>A0ABV5JSA2</accession>
<feature type="domain" description="Plasmid pRiA4b Orf3-like" evidence="1">
    <location>
        <begin position="14"/>
        <end position="190"/>
    </location>
</feature>
<evidence type="ECO:0000313" key="3">
    <source>
        <dbReference type="Proteomes" id="UP001589700"/>
    </source>
</evidence>
<reference evidence="2 3" key="1">
    <citation type="submission" date="2024-09" db="EMBL/GenBank/DDBJ databases">
        <authorList>
            <person name="Sun Q."/>
            <person name="Mori K."/>
        </authorList>
    </citation>
    <scope>NUCLEOTIDE SEQUENCE [LARGE SCALE GENOMIC DNA]</scope>
    <source>
        <strain evidence="2 3">CCM 7659</strain>
    </source>
</reference>
<comment type="caution">
    <text evidence="2">The sequence shown here is derived from an EMBL/GenBank/DDBJ whole genome shotgun (WGS) entry which is preliminary data.</text>
</comment>
<evidence type="ECO:0000313" key="2">
    <source>
        <dbReference type="EMBL" id="MFB9260626.1"/>
    </source>
</evidence>
<dbReference type="Gene3D" id="3.10.290.30">
    <property type="entry name" value="MM3350-like"/>
    <property type="match status" value="1"/>
</dbReference>
<dbReference type="PANTHER" id="PTHR41878">
    <property type="entry name" value="LEXA REPRESSOR-RELATED"/>
    <property type="match status" value="1"/>
</dbReference>
<sequence>MPEFSEPPAQPIGLRLRIDLVDTSPPVWRRLEISGDEKLDDFHHILQATMGWTNSHLHTFHQGRDTGFARFLTEWDMSEGDVGVAEALVRLGQVLAAPGDELHYDYDFGDGWEHRIVVEAVLDEPPKVIVCVDGGGACPPEDCGGIGGYTALAEWARGGFDSAANPGPLEAEEMRQWLPPGWHPDTFSADEVTEKLAIESAKPITVSGELGDLAAELQHSGVRVLRNLLARPAWQATDDVSPEVAAALTETYRLLLEEIGSGVKLTAAGYLPPKLVQRFAQSSGITRWFRGRVNREDGAWPVAEIRDTAQGLGLLTKRHGTLSPTAAGKRAVNDPLLMWRHIASRLPFGREDFDRHAGWMALVVVGAELPAEEWDAEISDLLALIGWRMSRGNMVINPSALSPTLSVLDVLGFGLNPKARKGVNPALAALARAAVRGR</sequence>
<dbReference type="Proteomes" id="UP001589700">
    <property type="component" value="Unassembled WGS sequence"/>
</dbReference>
<dbReference type="RefSeq" id="WP_182631607.1">
    <property type="nucleotide sequence ID" value="NZ_JAALDM010000066.1"/>
</dbReference>
<dbReference type="InterPro" id="IPR024047">
    <property type="entry name" value="MM3350-like_sf"/>
</dbReference>
<keyword evidence="3" id="KW-1185">Reference proteome</keyword>